<feature type="region of interest" description="Disordered" evidence="1">
    <location>
        <begin position="135"/>
        <end position="255"/>
    </location>
</feature>
<proteinExistence type="predicted"/>
<reference evidence="4 5" key="1">
    <citation type="submission" date="2020-10" db="EMBL/GenBank/DDBJ databases">
        <title>Phylogeny of dyella-like bacteria.</title>
        <authorList>
            <person name="Fu J."/>
        </authorList>
    </citation>
    <scope>NUCLEOTIDE SEQUENCE [LARGE SCALE GENOMIC DNA]</scope>
    <source>
        <strain evidence="4 5">DHOB09</strain>
    </source>
</reference>
<feature type="chain" id="PRO_5047073834" evidence="2">
    <location>
        <begin position="23"/>
        <end position="255"/>
    </location>
</feature>
<feature type="compositionally biased region" description="Pro residues" evidence="1">
    <location>
        <begin position="220"/>
        <end position="232"/>
    </location>
</feature>
<evidence type="ECO:0000313" key="5">
    <source>
        <dbReference type="Proteomes" id="UP000663181"/>
    </source>
</evidence>
<organism evidence="4 5">
    <name type="scientific">Dyella caseinilytica</name>
    <dbReference type="NCBI Taxonomy" id="1849581"/>
    <lineage>
        <taxon>Bacteria</taxon>
        <taxon>Pseudomonadati</taxon>
        <taxon>Pseudomonadota</taxon>
        <taxon>Gammaproteobacteria</taxon>
        <taxon>Lysobacterales</taxon>
        <taxon>Rhodanobacteraceae</taxon>
        <taxon>Dyella</taxon>
    </lineage>
</organism>
<gene>
    <name evidence="4" type="ORF">ISN74_13480</name>
</gene>
<keyword evidence="5" id="KW-1185">Reference proteome</keyword>
<keyword evidence="2" id="KW-0732">Signal</keyword>
<name>A0ABX7GRN3_9GAMM</name>
<feature type="compositionally biased region" description="Low complexity" evidence="1">
    <location>
        <begin position="233"/>
        <end position="255"/>
    </location>
</feature>
<dbReference type="InterPro" id="IPR003646">
    <property type="entry name" value="SH3-like_bac-type"/>
</dbReference>
<feature type="domain" description="SH3b" evidence="3">
    <location>
        <begin position="30"/>
        <end position="81"/>
    </location>
</feature>
<evidence type="ECO:0000256" key="2">
    <source>
        <dbReference type="SAM" id="SignalP"/>
    </source>
</evidence>
<sequence>MKRILRSVLVALMMMAPAAAFAADGYVITNVNMRAGPDSQYPAIQVLPVNTWVSVQGCTTGWAWCDVISGPNRGWVAGTYIAYMYNSQPVYVADYGSQIGIPIVSFVIASYWGNYYSNRPFYRDRARWYGRPIVIRPPARPPMRPRPPVRPPPGGNRPQPPGGGNRPQPPGGGNRPQPPGGGNRPQPPGSGNRPQPPGGNRPQPPGGGNRPQPPGGGNRPQPPGGGNRPPPSNNNGNRPSPRPNPQQGNNGNNGN</sequence>
<evidence type="ECO:0000313" key="4">
    <source>
        <dbReference type="EMBL" id="QRN52482.1"/>
    </source>
</evidence>
<feature type="compositionally biased region" description="Pro residues" evidence="1">
    <location>
        <begin position="194"/>
        <end position="205"/>
    </location>
</feature>
<feature type="compositionally biased region" description="Pro residues" evidence="1">
    <location>
        <begin position="138"/>
        <end position="161"/>
    </location>
</feature>
<accession>A0ABX7GRN3</accession>
<feature type="signal peptide" evidence="2">
    <location>
        <begin position="1"/>
        <end position="22"/>
    </location>
</feature>
<evidence type="ECO:0000259" key="3">
    <source>
        <dbReference type="Pfam" id="PF08239"/>
    </source>
</evidence>
<dbReference type="Gene3D" id="2.30.30.40">
    <property type="entry name" value="SH3 Domains"/>
    <property type="match status" value="1"/>
</dbReference>
<dbReference type="RefSeq" id="WP_188799730.1">
    <property type="nucleotide sequence ID" value="NZ_BMIZ01000002.1"/>
</dbReference>
<dbReference type="EMBL" id="CP064030">
    <property type="protein sequence ID" value="QRN52482.1"/>
    <property type="molecule type" value="Genomic_DNA"/>
</dbReference>
<dbReference type="Pfam" id="PF08239">
    <property type="entry name" value="SH3_3"/>
    <property type="match status" value="1"/>
</dbReference>
<dbReference type="Proteomes" id="UP000663181">
    <property type="component" value="Chromosome"/>
</dbReference>
<evidence type="ECO:0000256" key="1">
    <source>
        <dbReference type="SAM" id="MobiDB-lite"/>
    </source>
</evidence>
<protein>
    <submittedName>
        <fullName evidence="4">SH3 domain-containing protein</fullName>
    </submittedName>
</protein>